<dbReference type="Pfam" id="PF04951">
    <property type="entry name" value="Peptidase_M55"/>
    <property type="match status" value="1"/>
</dbReference>
<reference evidence="5 7" key="1">
    <citation type="submission" date="2017-10" db="EMBL/GenBank/DDBJ databases">
        <title>Effective Description of Clostridium neonatale sp. nov. linked to necrotizing enterocolitis in neonates and a clarification of species assignable to the genus Clostridium (Prazmowski 1880) emend. Lawson and Rainey 2016.</title>
        <authorList>
            <person name="Bernard K."/>
            <person name="Burdz T."/>
            <person name="Wiebe D."/>
            <person name="Balcewich B."/>
            <person name="Alfa M."/>
            <person name="Bernier A.-M."/>
        </authorList>
    </citation>
    <scope>NUCLEOTIDE SEQUENCE [LARGE SCALE GENOMIC DNA]</scope>
    <source>
        <strain evidence="5 7">LCDC99A005</strain>
    </source>
</reference>
<protein>
    <submittedName>
        <fullName evidence="5">Amino acid amidase</fullName>
    </submittedName>
    <submittedName>
        <fullName evidence="3 6">D-aminopeptidase</fullName>
        <ecNumber evidence="6">3.4.11.-</ecNumber>
    </submittedName>
</protein>
<dbReference type="Proteomes" id="UP000789738">
    <property type="component" value="Unassembled WGS sequence"/>
</dbReference>
<accession>A0A2A7MF35</accession>
<dbReference type="EC" id="3.4.11.-" evidence="6"/>
<evidence type="ECO:0000313" key="6">
    <source>
        <dbReference type="EMBL" id="VCT83409.1"/>
    </source>
</evidence>
<keyword evidence="6" id="KW-0645">Protease</keyword>
<name>A0A2A7MF35_9CLOT</name>
<dbReference type="Gene3D" id="3.30.1360.130">
    <property type="entry name" value="Dipeptide transport protein"/>
    <property type="match status" value="1"/>
</dbReference>
<feature type="binding site" evidence="2">
    <location>
        <position position="8"/>
    </location>
    <ligand>
        <name>Zn(2+)</name>
        <dbReference type="ChEBI" id="CHEBI:29105"/>
        <label>1</label>
    </ligand>
</feature>
<dbReference type="InterPro" id="IPR036177">
    <property type="entry name" value="Peptidase_M55_sf"/>
</dbReference>
<dbReference type="InterPro" id="IPR027476">
    <property type="entry name" value="DppA_N"/>
</dbReference>
<sequence length="266" mass="29489">MKVYISGDIEGITGTTHWNETEKNLPDWEQFAKQMTKEVVAATNGAISAGADEIIIKDAHDSARNIDMDELPEKARLIRGWTGDPLSMVGGIDESFDAAIFIGYHNAAGTISNPLAHTMSISEVSSIKLNGEYVSEFLLNTYAAALFDVPVVFVSGDIGLTQKVKEVNPQIVTLGVKDGLGGATINMNPKMAVTETEKLVKEALEGDLNLKKVKLPEEFQLEIEYKDHKCAYRYSFYPGAEYKEPRSVTFNTNNYYEILRIIHFLT</sequence>
<dbReference type="RefSeq" id="WP_058294199.1">
    <property type="nucleotide sequence ID" value="NZ_CAKJVD010000019.1"/>
</dbReference>
<dbReference type="EMBL" id="UWJD01000001">
    <property type="protein sequence ID" value="VCT83409.1"/>
    <property type="molecule type" value="Genomic_DNA"/>
</dbReference>
<dbReference type="OrthoDB" id="9785420at2"/>
<feature type="binding site" evidence="2">
    <location>
        <position position="60"/>
    </location>
    <ligand>
        <name>Zn(2+)</name>
        <dbReference type="ChEBI" id="CHEBI:29105"/>
        <label>2</label>
    </ligand>
</feature>
<evidence type="ECO:0000313" key="7">
    <source>
        <dbReference type="Proteomes" id="UP000220840"/>
    </source>
</evidence>
<evidence type="ECO:0000313" key="5">
    <source>
        <dbReference type="EMBL" id="PEG30033.1"/>
    </source>
</evidence>
<dbReference type="GO" id="GO:0004177">
    <property type="term" value="F:aminopeptidase activity"/>
    <property type="evidence" value="ECO:0007669"/>
    <property type="project" value="UniProtKB-KW"/>
</dbReference>
<dbReference type="Proteomes" id="UP000431451">
    <property type="component" value="Unassembled WGS sequence"/>
</dbReference>
<evidence type="ECO:0000313" key="4">
    <source>
        <dbReference type="EMBL" id="CAI3540728.1"/>
    </source>
</evidence>
<keyword evidence="2" id="KW-0479">Metal-binding</keyword>
<reference evidence="6 8" key="2">
    <citation type="submission" date="2018-06" db="EMBL/GenBank/DDBJ databases">
        <authorList>
            <consortium name="IHU Genomes"/>
        </authorList>
    </citation>
    <scope>NUCLEOTIDE SEQUENCE [LARGE SCALE GENOMIC DNA]</scope>
    <source>
        <strain evidence="6 8">NEC25</strain>
    </source>
</reference>
<feature type="binding site" evidence="2">
    <location>
        <position position="8"/>
    </location>
    <ligand>
        <name>Zn(2+)</name>
        <dbReference type="ChEBI" id="CHEBI:29105"/>
        <label>2</label>
    </ligand>
</feature>
<feature type="binding site" evidence="2">
    <location>
        <position position="136"/>
    </location>
    <ligand>
        <name>Zn(2+)</name>
        <dbReference type="ChEBI" id="CHEBI:29105"/>
        <label>2</label>
    </ligand>
</feature>
<keyword evidence="7" id="KW-1185">Reference proteome</keyword>
<dbReference type="EMBL" id="PDCJ01000002">
    <property type="protein sequence ID" value="PEG30033.1"/>
    <property type="molecule type" value="Genomic_DNA"/>
</dbReference>
<organism evidence="5 7">
    <name type="scientific">Clostridium neonatale</name>
    <dbReference type="NCBI Taxonomy" id="137838"/>
    <lineage>
        <taxon>Bacteria</taxon>
        <taxon>Bacillati</taxon>
        <taxon>Bacillota</taxon>
        <taxon>Clostridia</taxon>
        <taxon>Eubacteriales</taxon>
        <taxon>Clostridiaceae</taxon>
        <taxon>Clostridium</taxon>
    </lineage>
</organism>
<dbReference type="EMBL" id="CAMTCP010000022">
    <property type="protein sequence ID" value="CAI3540728.1"/>
    <property type="molecule type" value="Genomic_DNA"/>
</dbReference>
<dbReference type="AlphaFoldDB" id="A0A2A7MF35"/>
<keyword evidence="6" id="KW-0378">Hydrolase</keyword>
<evidence type="ECO:0000313" key="3">
    <source>
        <dbReference type="EMBL" id="CAG9710244.1"/>
    </source>
</evidence>
<dbReference type="Proteomes" id="UP001189143">
    <property type="component" value="Unassembled WGS sequence"/>
</dbReference>
<dbReference type="GeneID" id="68876345"/>
<keyword evidence="6" id="KW-0031">Aminopeptidase</keyword>
<dbReference type="PIRSF" id="PIRSF015853">
    <property type="entry name" value="Pep_DppA"/>
    <property type="match status" value="1"/>
</dbReference>
<evidence type="ECO:0000256" key="2">
    <source>
        <dbReference type="PIRSR" id="PIRSR015853-2"/>
    </source>
</evidence>
<proteinExistence type="predicted"/>
<reference evidence="3" key="3">
    <citation type="submission" date="2021-10" db="EMBL/GenBank/DDBJ databases">
        <authorList>
            <person name="Mesa V."/>
        </authorList>
    </citation>
    <scope>NUCLEOTIDE SEQUENCE</scope>
    <source>
        <strain evidence="3">CC3_PB</strain>
    </source>
</reference>
<evidence type="ECO:0000256" key="1">
    <source>
        <dbReference type="PIRSR" id="PIRSR015853-1"/>
    </source>
</evidence>
<dbReference type="CDD" id="cd08770">
    <property type="entry name" value="DAP_dppA_3"/>
    <property type="match status" value="1"/>
</dbReference>
<dbReference type="STRING" id="137838.GCA_001458595_01326"/>
<reference evidence="4" key="4">
    <citation type="submission" date="2022-10" db="EMBL/GenBank/DDBJ databases">
        <authorList>
            <person name="Aires J."/>
            <person name="Mesa V."/>
        </authorList>
    </citation>
    <scope>NUCLEOTIDE SEQUENCE</scope>
    <source>
        <strain evidence="4">Clostridium neonatale JD116</strain>
    </source>
</reference>
<evidence type="ECO:0000313" key="8">
    <source>
        <dbReference type="Proteomes" id="UP000431451"/>
    </source>
</evidence>
<dbReference type="EMBL" id="CAKJVE010000004">
    <property type="protein sequence ID" value="CAG9710244.1"/>
    <property type="molecule type" value="Genomic_DNA"/>
</dbReference>
<dbReference type="SUPFAM" id="SSF63992">
    <property type="entry name" value="Dipeptide transport protein"/>
    <property type="match status" value="1"/>
</dbReference>
<feature type="binding site" evidence="2">
    <location>
        <position position="10"/>
    </location>
    <ligand>
        <name>Zn(2+)</name>
        <dbReference type="ChEBI" id="CHEBI:29105"/>
        <label>1</label>
    </ligand>
</feature>
<dbReference type="GO" id="GO:0046872">
    <property type="term" value="F:metal ion binding"/>
    <property type="evidence" value="ECO:0007669"/>
    <property type="project" value="UniProtKB-KW"/>
</dbReference>
<keyword evidence="2" id="KW-0862">Zinc</keyword>
<feature type="binding site" evidence="2">
    <location>
        <position position="105"/>
    </location>
    <ligand>
        <name>Zn(2+)</name>
        <dbReference type="ChEBI" id="CHEBI:29105"/>
        <label>2</label>
    </ligand>
</feature>
<feature type="active site" description="Nucleophile" evidence="1">
    <location>
        <position position="117"/>
    </location>
</feature>
<gene>
    <name evidence="6" type="primary">dppA</name>
    <name evidence="4" type="ORF">CNEO2_110061</name>
    <name evidence="3" type="ORF">CNEO_44666</name>
    <name evidence="6" type="ORF">CNEONATNEC25_01005</name>
    <name evidence="5" type="ORF">CQ394_15450</name>
</gene>
<dbReference type="Proteomes" id="UP000220840">
    <property type="component" value="Unassembled WGS sequence"/>
</dbReference>
<dbReference type="Gene3D" id="3.40.50.10780">
    <property type="entry name" value="Dipeptide transport protein"/>
    <property type="match status" value="1"/>
</dbReference>
<dbReference type="InterPro" id="IPR007035">
    <property type="entry name" value="Peptidase_M55"/>
</dbReference>